<feature type="non-terminal residue" evidence="1">
    <location>
        <position position="1"/>
    </location>
</feature>
<dbReference type="InterPro" id="IPR017853">
    <property type="entry name" value="GH"/>
</dbReference>
<comment type="caution">
    <text evidence="1">The sequence shown here is derived from an EMBL/GenBank/DDBJ whole genome shotgun (WGS) entry which is preliminary data.</text>
</comment>
<evidence type="ECO:0000313" key="1">
    <source>
        <dbReference type="EMBL" id="KAA4651667.1"/>
    </source>
</evidence>
<gene>
    <name evidence="1" type="ORF">F3B98_30600</name>
</gene>
<reference evidence="1 2" key="1">
    <citation type="journal article" date="2019" name="Nat. Med.">
        <title>A library of human gut bacterial isolates paired with longitudinal multiomics data enables mechanistic microbiome research.</title>
        <authorList>
            <person name="Poyet M."/>
            <person name="Groussin M."/>
            <person name="Gibbons S.M."/>
            <person name="Avila-Pacheco J."/>
            <person name="Jiang X."/>
            <person name="Kearney S.M."/>
            <person name="Perrotta A.R."/>
            <person name="Berdy B."/>
            <person name="Zhao S."/>
            <person name="Lieberman T.D."/>
            <person name="Swanson P.K."/>
            <person name="Smith M."/>
            <person name="Roesemann S."/>
            <person name="Alexander J.E."/>
            <person name="Rich S.A."/>
            <person name="Livny J."/>
            <person name="Vlamakis H."/>
            <person name="Clish C."/>
            <person name="Bullock K."/>
            <person name="Deik A."/>
            <person name="Scott J."/>
            <person name="Pierce K.A."/>
            <person name="Xavier R.J."/>
            <person name="Alm E.J."/>
        </authorList>
    </citation>
    <scope>NUCLEOTIDE SEQUENCE [LARGE SCALE GENOMIC DNA]</scope>
    <source>
        <strain evidence="1 2">BIOML-A14</strain>
    </source>
</reference>
<dbReference type="EMBL" id="VWFO01000444">
    <property type="protein sequence ID" value="KAA4651667.1"/>
    <property type="molecule type" value="Genomic_DNA"/>
</dbReference>
<protein>
    <submittedName>
        <fullName evidence="1">Uncharacterized protein</fullName>
    </submittedName>
</protein>
<sequence>YNTMDKYWLEESGQYGVPFNPCIGIGKHQQVVEVQCQREYEGKGAHPNYIAKGVIDGFEEFKKSNIKKPYCLNQLKDNPLFKGVWTWSRGGGWGGPYIKNEFWIELNAYVISHWASNPLKTEKEILYDFVKAKGLPESEWEMFRRLCLLSEDGVIKGQYSTMGDTYVNWTRDDTITGDVYQKSYFDRMIERNQVNAYLKEKEEAVRIWKEIELISQKLHFPSEELNHFIRISCSYGRIKYELFAVSWQIMLCGYVADTTKKSFNRIEMDKYITAFDDLWKEWNDLSLENDNCPSMYKISSNFFGFPVGIQETIDKYRK</sequence>
<dbReference type="AlphaFoldDB" id="A0A642C3F5"/>
<evidence type="ECO:0000313" key="2">
    <source>
        <dbReference type="Proteomes" id="UP000435985"/>
    </source>
</evidence>
<accession>A0A642C3F5</accession>
<dbReference type="SUPFAM" id="SSF51445">
    <property type="entry name" value="(Trans)glycosidases"/>
    <property type="match status" value="1"/>
</dbReference>
<dbReference type="Proteomes" id="UP000435985">
    <property type="component" value="Unassembled WGS sequence"/>
</dbReference>
<organism evidence="1 2">
    <name type="scientific">Bacteroides ovatus</name>
    <dbReference type="NCBI Taxonomy" id="28116"/>
    <lineage>
        <taxon>Bacteria</taxon>
        <taxon>Pseudomonadati</taxon>
        <taxon>Bacteroidota</taxon>
        <taxon>Bacteroidia</taxon>
        <taxon>Bacteroidales</taxon>
        <taxon>Bacteroidaceae</taxon>
        <taxon>Bacteroides</taxon>
    </lineage>
</organism>
<proteinExistence type="predicted"/>
<name>A0A642C3F5_BACOV</name>